<keyword evidence="5 8" id="KW-0119">Carbohydrate metabolism</keyword>
<keyword evidence="9" id="KW-0732">Signal</keyword>
<protein>
    <recommendedName>
        <fullName evidence="9">Endoglucanase</fullName>
        <ecNumber evidence="9">3.2.1.4</ecNumber>
    </recommendedName>
</protein>
<feature type="active site" evidence="8">
    <location>
        <position position="226"/>
    </location>
</feature>
<dbReference type="Proteomes" id="UP000694865">
    <property type="component" value="Unplaced"/>
</dbReference>
<keyword evidence="3 8" id="KW-0378">Hydrolase</keyword>
<feature type="active site" evidence="8">
    <location>
        <position position="217"/>
    </location>
</feature>
<feature type="signal peptide" evidence="9">
    <location>
        <begin position="1"/>
        <end position="17"/>
    </location>
</feature>
<keyword evidence="11" id="KW-1185">Reference proteome</keyword>
<comment type="similarity">
    <text evidence="2 8 9">Belongs to the glycosyl hydrolase 9 (cellulase E) family.</text>
</comment>
<reference evidence="12" key="1">
    <citation type="submission" date="2025-08" db="UniProtKB">
        <authorList>
            <consortium name="RefSeq"/>
        </authorList>
    </citation>
    <scope>IDENTIFICATION</scope>
    <source>
        <tissue evidence="12">Testes</tissue>
    </source>
</reference>
<feature type="domain" description="Glycoside hydrolase family 9" evidence="10">
    <location>
        <begin position="23"/>
        <end position="238"/>
    </location>
</feature>
<name>A0ABM0MKJ0_SACKO</name>
<keyword evidence="6 8" id="KW-0326">Glycosidase</keyword>
<proteinExistence type="inferred from homology"/>
<dbReference type="InterPro" id="IPR012341">
    <property type="entry name" value="6hp_glycosidase-like_sf"/>
</dbReference>
<sequence length="248" mass="28129">MCWLILLKSARLTAIEAADFMRFTEKVVWAEAWYHKASGKIAFRTRAKENYNTWNLKTKQKRFAWSNVRLGTQLLMFEVTSTKKYAQHFKAFMNIWLPTGTITYTPLGLAHGMDWGPLRLSANFAFMALLARKLGVGPITYEEFAKQQIGYMLGDTGRSFVTNFGVNPPVRIHHRSSSCPDRPEPCDVSYLGSPEPNKQVLEGALVGGPDINDNYIDDRTEYKMTEVAIDYNAGFQSAIAGLLYHKNK</sequence>
<keyword evidence="4 9" id="KW-0136">Cellulose degradation</keyword>
<comment type="catalytic activity">
    <reaction evidence="1 9">
        <text>Endohydrolysis of (1-&gt;4)-beta-D-glucosidic linkages in cellulose, lichenin and cereal beta-D-glucans.</text>
        <dbReference type="EC" id="3.2.1.4"/>
    </reaction>
</comment>
<dbReference type="GeneID" id="102803769"/>
<evidence type="ECO:0000313" key="11">
    <source>
        <dbReference type="Proteomes" id="UP000694865"/>
    </source>
</evidence>
<dbReference type="PANTHER" id="PTHR22298">
    <property type="entry name" value="ENDO-1,4-BETA-GLUCANASE"/>
    <property type="match status" value="1"/>
</dbReference>
<evidence type="ECO:0000256" key="7">
    <source>
        <dbReference type="ARBA" id="ARBA00023326"/>
    </source>
</evidence>
<organism evidence="11 12">
    <name type="scientific">Saccoglossus kowalevskii</name>
    <name type="common">Acorn worm</name>
    <dbReference type="NCBI Taxonomy" id="10224"/>
    <lineage>
        <taxon>Eukaryota</taxon>
        <taxon>Metazoa</taxon>
        <taxon>Hemichordata</taxon>
        <taxon>Enteropneusta</taxon>
        <taxon>Harrimaniidae</taxon>
        <taxon>Saccoglossus</taxon>
    </lineage>
</organism>
<evidence type="ECO:0000256" key="3">
    <source>
        <dbReference type="ARBA" id="ARBA00022801"/>
    </source>
</evidence>
<dbReference type="Pfam" id="PF00759">
    <property type="entry name" value="Glyco_hydro_9"/>
    <property type="match status" value="1"/>
</dbReference>
<evidence type="ECO:0000256" key="1">
    <source>
        <dbReference type="ARBA" id="ARBA00000966"/>
    </source>
</evidence>
<evidence type="ECO:0000256" key="4">
    <source>
        <dbReference type="ARBA" id="ARBA00023001"/>
    </source>
</evidence>
<dbReference type="InterPro" id="IPR033126">
    <property type="entry name" value="Glyco_hydro_9_Asp/Glu_AS"/>
</dbReference>
<gene>
    <name evidence="12" type="primary">LOC102803769</name>
</gene>
<keyword evidence="7 8" id="KW-0624">Polysaccharide degradation</keyword>
<dbReference type="RefSeq" id="XP_006820531.1">
    <property type="nucleotide sequence ID" value="XM_006820468.1"/>
</dbReference>
<evidence type="ECO:0000256" key="9">
    <source>
        <dbReference type="RuleBase" id="RU361166"/>
    </source>
</evidence>
<evidence type="ECO:0000256" key="5">
    <source>
        <dbReference type="ARBA" id="ARBA00023277"/>
    </source>
</evidence>
<evidence type="ECO:0000313" key="12">
    <source>
        <dbReference type="RefSeq" id="XP_006820531.1"/>
    </source>
</evidence>
<evidence type="ECO:0000259" key="10">
    <source>
        <dbReference type="Pfam" id="PF00759"/>
    </source>
</evidence>
<evidence type="ECO:0000256" key="6">
    <source>
        <dbReference type="ARBA" id="ARBA00023295"/>
    </source>
</evidence>
<dbReference type="EC" id="3.2.1.4" evidence="9"/>
<dbReference type="InterPro" id="IPR008928">
    <property type="entry name" value="6-hairpin_glycosidase_sf"/>
</dbReference>
<dbReference type="InterPro" id="IPR001701">
    <property type="entry name" value="Glyco_hydro_9"/>
</dbReference>
<evidence type="ECO:0000256" key="8">
    <source>
        <dbReference type="PROSITE-ProRule" id="PRU10060"/>
    </source>
</evidence>
<feature type="chain" id="PRO_5044994512" description="Endoglucanase" evidence="9">
    <location>
        <begin position="18"/>
        <end position="248"/>
    </location>
</feature>
<evidence type="ECO:0000256" key="2">
    <source>
        <dbReference type="ARBA" id="ARBA00007072"/>
    </source>
</evidence>
<dbReference type="PROSITE" id="PS00698">
    <property type="entry name" value="GH9_3"/>
    <property type="match status" value="1"/>
</dbReference>
<dbReference type="Gene3D" id="1.50.10.10">
    <property type="match status" value="1"/>
</dbReference>
<accession>A0ABM0MKJ0</accession>
<dbReference type="SUPFAM" id="SSF48208">
    <property type="entry name" value="Six-hairpin glycosidases"/>
    <property type="match status" value="1"/>
</dbReference>